<keyword evidence="4 10" id="KW-0337">GPI-anchor biosynthesis</keyword>
<comment type="similarity">
    <text evidence="3 10">Belongs to the PIGX family.</text>
</comment>
<evidence type="ECO:0000256" key="9">
    <source>
        <dbReference type="ARBA" id="ARBA00023180"/>
    </source>
</evidence>
<keyword evidence="10" id="KW-0732">Signal</keyword>
<dbReference type="OrthoDB" id="5546453at2759"/>
<feature type="chain" id="PRO_5040558145" description="Phosphatidylinositol-glycan biosynthesis class X protein" evidence="10">
    <location>
        <begin position="25"/>
        <end position="254"/>
    </location>
</feature>
<keyword evidence="7 10" id="KW-1133">Transmembrane helix</keyword>
<organism evidence="11 12">
    <name type="scientific">Paramuricea clavata</name>
    <name type="common">Red gorgonian</name>
    <name type="synonym">Violescent sea-whip</name>
    <dbReference type="NCBI Taxonomy" id="317549"/>
    <lineage>
        <taxon>Eukaryota</taxon>
        <taxon>Metazoa</taxon>
        <taxon>Cnidaria</taxon>
        <taxon>Anthozoa</taxon>
        <taxon>Octocorallia</taxon>
        <taxon>Malacalcyonacea</taxon>
        <taxon>Plexauridae</taxon>
        <taxon>Paramuricea</taxon>
    </lineage>
</organism>
<comment type="function">
    <text evidence="10">Stabilizing subunit of the glycosylphosphatidylinositol-mannosyltransferase I complex which catalyzes the transfer of the first mannose, via an alpha-1,4 bond from a dolichol-phosphate-mannose (Dol-P-Man) to the glucosaminyl acyl phosphatidylinositol (GlcN-(acyl)PI) intermediate to generate alpha-D-Man-(1-&gt;4)-alpha-D-GlcN-(1-&gt;6)-(1-radyl,2-acyl-sn-glycero-3-phospho)-2-acyl-inositol and participates in the sixth step of the glycosylphosphatidylinositol-anchor biosynthesis. Probably acts by stabilizing the mannosyltransferase PIGM.</text>
</comment>
<dbReference type="PANTHER" id="PTHR28650">
    <property type="entry name" value="PHOSPHATIDYLINOSITOL-GLYCAN BIOSYNTHESIS CLASS X PROTEIN"/>
    <property type="match status" value="1"/>
</dbReference>
<accession>A0A6S7G4X2</accession>
<dbReference type="InterPro" id="IPR040039">
    <property type="entry name" value="PIGX"/>
</dbReference>
<evidence type="ECO:0000313" key="12">
    <source>
        <dbReference type="Proteomes" id="UP001152795"/>
    </source>
</evidence>
<name>A0A6S7G4X2_PARCT</name>
<dbReference type="PANTHER" id="PTHR28650:SF1">
    <property type="entry name" value="PHOSPHATIDYLINOSITOL-GLYCAN BIOSYNTHESIS CLASS X PROTEIN"/>
    <property type="match status" value="1"/>
</dbReference>
<evidence type="ECO:0000313" key="11">
    <source>
        <dbReference type="EMBL" id="CAB3988134.1"/>
    </source>
</evidence>
<reference evidence="11" key="1">
    <citation type="submission" date="2020-04" db="EMBL/GenBank/DDBJ databases">
        <authorList>
            <person name="Alioto T."/>
            <person name="Alioto T."/>
            <person name="Gomez Garrido J."/>
        </authorList>
    </citation>
    <scope>NUCLEOTIDE SEQUENCE</scope>
    <source>
        <strain evidence="11">A484AB</strain>
    </source>
</reference>
<dbReference type="GO" id="GO:0006506">
    <property type="term" value="P:GPI anchor biosynthetic process"/>
    <property type="evidence" value="ECO:0007669"/>
    <property type="project" value="UniProtKB-UniPathway"/>
</dbReference>
<keyword evidence="12" id="KW-1185">Reference proteome</keyword>
<evidence type="ECO:0000256" key="2">
    <source>
        <dbReference type="ARBA" id="ARBA00004687"/>
    </source>
</evidence>
<keyword evidence="9" id="KW-0325">Glycoprotein</keyword>
<proteinExistence type="inferred from homology"/>
<dbReference type="EMBL" id="CACRXK020001285">
    <property type="protein sequence ID" value="CAB3988134.1"/>
    <property type="molecule type" value="Genomic_DNA"/>
</dbReference>
<dbReference type="GO" id="GO:0005789">
    <property type="term" value="C:endoplasmic reticulum membrane"/>
    <property type="evidence" value="ECO:0007669"/>
    <property type="project" value="UniProtKB-SubCell"/>
</dbReference>
<evidence type="ECO:0000256" key="1">
    <source>
        <dbReference type="ARBA" id="ARBA00004389"/>
    </source>
</evidence>
<dbReference type="Pfam" id="PF08320">
    <property type="entry name" value="PIG-X"/>
    <property type="match status" value="1"/>
</dbReference>
<comment type="caution">
    <text evidence="11">The sequence shown here is derived from an EMBL/GenBank/DDBJ whole genome shotgun (WGS) entry which is preliminary data.</text>
</comment>
<gene>
    <name evidence="11" type="ORF">PACLA_8A073610</name>
</gene>
<evidence type="ECO:0000256" key="5">
    <source>
        <dbReference type="ARBA" id="ARBA00022692"/>
    </source>
</evidence>
<keyword evidence="8 10" id="KW-0472">Membrane</keyword>
<keyword evidence="6 10" id="KW-0256">Endoplasmic reticulum</keyword>
<evidence type="ECO:0000256" key="7">
    <source>
        <dbReference type="ARBA" id="ARBA00022989"/>
    </source>
</evidence>
<evidence type="ECO:0000256" key="10">
    <source>
        <dbReference type="RuleBase" id="RU366056"/>
    </source>
</evidence>
<keyword evidence="5 10" id="KW-0812">Transmembrane</keyword>
<evidence type="ECO:0000256" key="3">
    <source>
        <dbReference type="ARBA" id="ARBA00010345"/>
    </source>
</evidence>
<protein>
    <recommendedName>
        <fullName evidence="10">Phosphatidylinositol-glycan biosynthesis class X protein</fullName>
    </recommendedName>
</protein>
<comment type="pathway">
    <text evidence="2 10">Glycolipid biosynthesis; glycosylphosphatidylinositol-anchor biosynthesis.</text>
</comment>
<dbReference type="Proteomes" id="UP001152795">
    <property type="component" value="Unassembled WGS sequence"/>
</dbReference>
<dbReference type="InterPro" id="IPR013233">
    <property type="entry name" value="PIG-X/PBN1"/>
</dbReference>
<sequence length="254" mass="29951">MEDFIRYVAFIFLCFLVNDVSTDCDKWMTVSTDRTVHKQGFHREIVSNLTWIIENDTKMNCILMLVHHIPRDMFVDLDEIRSVDTSKIVPVGDPNDFDVERPAHLSTKIKVLVYPDIKKQNMESYLRLTSSSILLVHWRYQQPTQHQHYVPVTLPRPTILTRCQDNFTSEHMQRCLNKQEILQYPCDHDTAEMCDWFVLRQNLNNQNNDIIFTVPVGVKKHTYLVACGTIFITLSATYILMQLPWFDINKEKIR</sequence>
<feature type="transmembrane region" description="Helical" evidence="10">
    <location>
        <begin position="223"/>
        <end position="246"/>
    </location>
</feature>
<comment type="subcellular location">
    <subcellularLocation>
        <location evidence="1 10">Endoplasmic reticulum membrane</location>
        <topology evidence="1 10">Single-pass membrane protein</topology>
    </subcellularLocation>
</comment>
<evidence type="ECO:0000256" key="8">
    <source>
        <dbReference type="ARBA" id="ARBA00023136"/>
    </source>
</evidence>
<evidence type="ECO:0000256" key="4">
    <source>
        <dbReference type="ARBA" id="ARBA00022502"/>
    </source>
</evidence>
<feature type="signal peptide" evidence="10">
    <location>
        <begin position="1"/>
        <end position="24"/>
    </location>
</feature>
<dbReference type="AlphaFoldDB" id="A0A6S7G4X2"/>
<dbReference type="UniPathway" id="UPA00196"/>
<evidence type="ECO:0000256" key="6">
    <source>
        <dbReference type="ARBA" id="ARBA00022824"/>
    </source>
</evidence>